<dbReference type="InterPro" id="IPR050767">
    <property type="entry name" value="Sel1_AlgK"/>
</dbReference>
<dbReference type="InterPro" id="IPR006597">
    <property type="entry name" value="Sel1-like"/>
</dbReference>
<feature type="chain" id="PRO_5030141192" description="Sel1 repeat family protein" evidence="1">
    <location>
        <begin position="19"/>
        <end position="746"/>
    </location>
</feature>
<evidence type="ECO:0008006" key="3">
    <source>
        <dbReference type="Google" id="ProtNLM"/>
    </source>
</evidence>
<dbReference type="Gene3D" id="1.25.40.10">
    <property type="entry name" value="Tetratricopeptide repeat domain"/>
    <property type="match status" value="2"/>
</dbReference>
<dbReference type="Gene3D" id="2.20.110.10">
    <property type="entry name" value="Histone H3 K4-specific methyltransferase SET7/9 N-terminal domain"/>
    <property type="match status" value="1"/>
</dbReference>
<dbReference type="InterPro" id="IPR011652">
    <property type="entry name" value="MORN_2"/>
</dbReference>
<dbReference type="SUPFAM" id="SSF81901">
    <property type="entry name" value="HCP-like"/>
    <property type="match status" value="1"/>
</dbReference>
<dbReference type="SMART" id="SM00671">
    <property type="entry name" value="SEL1"/>
    <property type="match status" value="4"/>
</dbReference>
<dbReference type="PANTHER" id="PTHR11102:SF160">
    <property type="entry name" value="ERAD-ASSOCIATED E3 UBIQUITIN-PROTEIN LIGASE COMPONENT HRD3"/>
    <property type="match status" value="1"/>
</dbReference>
<organism evidence="2">
    <name type="scientific">Salmonella potsdam</name>
    <dbReference type="NCBI Taxonomy" id="597"/>
    <lineage>
        <taxon>Bacteria</taxon>
        <taxon>Pseudomonadati</taxon>
        <taxon>Pseudomonadota</taxon>
        <taxon>Gammaproteobacteria</taxon>
        <taxon>Enterobacterales</taxon>
        <taxon>Enterobacteriaceae</taxon>
        <taxon>Salmonella</taxon>
    </lineage>
</organism>
<accession>A0A5V8DPE9</accession>
<dbReference type="InterPro" id="IPR011990">
    <property type="entry name" value="TPR-like_helical_dom_sf"/>
</dbReference>
<comment type="caution">
    <text evidence="2">The sequence shown here is derived from an EMBL/GenBank/DDBJ whole genome shotgun (WGS) entry which is preliminary data.</text>
</comment>
<keyword evidence="1" id="KW-0732">Signal</keyword>
<dbReference type="SUPFAM" id="SSF82185">
    <property type="entry name" value="Histone H3 K4-specific methyltransferase SET7/9 N-terminal domain"/>
    <property type="match status" value="3"/>
</dbReference>
<name>A0A5V8DPE9_SALPO</name>
<protein>
    <recommendedName>
        <fullName evidence="3">Sel1 repeat family protein</fullName>
    </recommendedName>
</protein>
<evidence type="ECO:0000313" key="2">
    <source>
        <dbReference type="EMBL" id="EBQ9424212.1"/>
    </source>
</evidence>
<dbReference type="Pfam" id="PF07661">
    <property type="entry name" value="MORN_2"/>
    <property type="match status" value="4"/>
</dbReference>
<gene>
    <name evidence="2" type="ORF">DMA59_00860</name>
</gene>
<proteinExistence type="predicted"/>
<feature type="signal peptide" evidence="1">
    <location>
        <begin position="1"/>
        <end position="18"/>
    </location>
</feature>
<dbReference type="AlphaFoldDB" id="A0A5V8DPE9"/>
<dbReference type="Gene3D" id="3.90.930.1">
    <property type="match status" value="2"/>
</dbReference>
<reference evidence="2" key="1">
    <citation type="submission" date="2018-05" db="EMBL/GenBank/DDBJ databases">
        <authorList>
            <person name="Ashton P.M."/>
            <person name="Dallman T."/>
            <person name="Nair S."/>
            <person name="De Pinna E."/>
            <person name="Peters T."/>
            <person name="Grant K."/>
        </authorList>
    </citation>
    <scope>NUCLEOTIDE SEQUENCE</scope>
    <source>
        <strain evidence="2">381328</strain>
    </source>
</reference>
<evidence type="ECO:0000256" key="1">
    <source>
        <dbReference type="SAM" id="SignalP"/>
    </source>
</evidence>
<sequence length="746" mass="84437">MKPNLLTLGLLTSMTCMAAQDNSINFITQIESIKVNRSAINEQGTLVRAERIYVSGDTPCGKDTIHVNAGSVQMTQENYEKFIREIWHQAQDEKYFRFTATGCEGKGSQLATKIEVCRKDICDSKYVVDDNIIWMGGNVDRLYVLSKKEAADSADYFIRLPLEKDKTKNLWKVTGWYLGDNLDTSNEGKLKAFEGYTDSENFSSQKFVSTFTTYRRSGQKAAQFTYNSDGVRNGDFNGWHENSKLFQKFTYVNGEINGEFTEWNDNGTIASKSDFINGKHADGPCNHYDSQGKILREHSYLNGKYDGKYVDYYADGKINIEKFYKNDHLVGDSKEFYANGQLKSLQHFDEQGRRDGTQEEYLENGAIKSKEVFKHGSKIAAEKWYKNGNKQYSKQFDENENNNGKHQKWAENGQLISEEEYTHGEISLDKKWTEAGAPLSENIYKKGTEQSVRKRWSEKTGKLISEAHYDGHQLSGPSKTWDETTGKLLLETNYKDGFEDGLRKQYDPQTGQLTLEKWNAGLSDVEKFVNNQPSIKKYRNGKLIAAGCSITKLLDHPAEVKALAQKDDAKSQVQLGLYYEGCSEFKQAESWMLKAAKQKNGDALSWLSQLYQKGAGGAIAQDLPKYLQYNEQAAEAGNVQAQYRAGVDLLPVEVCQKIMSSCDAKYRNPTSNMSKALFWLNKAAEQKDDTGSLDILATIYGYGLGVPQDGEKAMLYYQDLEKKYPESDYVQKQIAKLKTHLASSGH</sequence>
<dbReference type="PANTHER" id="PTHR11102">
    <property type="entry name" value="SEL-1-LIKE PROTEIN"/>
    <property type="match status" value="1"/>
</dbReference>
<dbReference type="EMBL" id="AAGQQJ010000001">
    <property type="protein sequence ID" value="EBQ9424212.1"/>
    <property type="molecule type" value="Genomic_DNA"/>
</dbReference>